<dbReference type="Gene3D" id="3.30.420.10">
    <property type="entry name" value="Ribonuclease H-like superfamily/Ribonuclease H"/>
    <property type="match status" value="1"/>
</dbReference>
<sequence>SKGRIVLNFLLEHDMVAVNTYNQANRSDTYTCHYHLKSEPRQIDFVFVSRQIAGVLTMEPETTKEFEDNAVHVFTDGHCQRYSSNTGECSAMVEACLFLLSTRDSANPGNYHFMENVGTIVFKVDSLYVVGILTGKFHAKEHVELMSLMEHLWNRLSRVFDVRLLKVKSHTGIARNEEADRLAAFAGNRDNIASWWRRPYRLADWGATEFRSRMGAATNFEKLAGDGATNLTEVRSVGFVNVVPTIAEFTQAVSSEARVHGRAPRHGCRDAEAIQQAKCALHELQRRRRMESEPVSRALVANMVVKQRRRIARLQFDVKMAEAIQAARPAKPFQKTVVPFFWGPGTSDMAFSDEAKGHWLITYFHNLYNNERSLKEDMPPWLSQSWHTDALSCFRPLDGSLVRRVVYRFKLNRTCAEDLVVIEMIACLDEDTFEVLADVFRLRLLNHVSEADETSWERVVVQCILKKDEPTHPSKLRPITIIPVLMKVYLACILELENKHLENLSEVQFAFRPHRQALDVIFTLRNLIEKHVEWQDVVPPLIIFDGDLFKAYDTVNHLLGAQRLVRKGFQNITVAAIFREARKLKSKVCAGDVCSKDVGRTQSLCQGGPDAPKVFNLIFDVDLAEFQAECAENKWGVKVGGAFYGILCLADKFWILGTSLKMLQDMVQSFLGRLCRSGWSVPLEECSWCTTASDGIPMALTVNGRDIRRAARSEGFKTLGAIVTVDNSFEKEFDNRISKAWGCYFKCRALLVHKSGSLKKKLHLLDMTVKLALLWRAGAWILNVHQERAISGVQRKMVRSRKPWTSTCIAVKAWLHEPCNSTAWNRGCKLGESSSANGLGNWYAKGYRNRI</sequence>
<dbReference type="PANTHER" id="PTHR47027">
    <property type="entry name" value="REVERSE TRANSCRIPTASE DOMAIN-CONTAINING PROTEIN"/>
    <property type="match status" value="1"/>
</dbReference>
<feature type="domain" description="RNase H type-1" evidence="1">
    <location>
        <begin position="67"/>
        <end position="188"/>
    </location>
</feature>
<dbReference type="Pfam" id="PF00078">
    <property type="entry name" value="RVT_1"/>
    <property type="match status" value="1"/>
</dbReference>
<dbReference type="PROSITE" id="PS50879">
    <property type="entry name" value="RNASE_H_1"/>
    <property type="match status" value="1"/>
</dbReference>
<keyword evidence="3" id="KW-1185">Reference proteome</keyword>
<feature type="non-terminal residue" evidence="2">
    <location>
        <position position="1"/>
    </location>
</feature>
<accession>A0ABN9VXI4</accession>
<dbReference type="EMBL" id="CAUYUJ010017839">
    <property type="protein sequence ID" value="CAK0878369.1"/>
    <property type="molecule type" value="Genomic_DNA"/>
</dbReference>
<dbReference type="InterPro" id="IPR036397">
    <property type="entry name" value="RNaseH_sf"/>
</dbReference>
<evidence type="ECO:0000313" key="3">
    <source>
        <dbReference type="Proteomes" id="UP001189429"/>
    </source>
</evidence>
<proteinExistence type="predicted"/>
<gene>
    <name evidence="2" type="ORF">PCOR1329_LOCUS62162</name>
</gene>
<dbReference type="Proteomes" id="UP001189429">
    <property type="component" value="Unassembled WGS sequence"/>
</dbReference>
<organism evidence="2 3">
    <name type="scientific">Prorocentrum cordatum</name>
    <dbReference type="NCBI Taxonomy" id="2364126"/>
    <lineage>
        <taxon>Eukaryota</taxon>
        <taxon>Sar</taxon>
        <taxon>Alveolata</taxon>
        <taxon>Dinophyceae</taxon>
        <taxon>Prorocentrales</taxon>
        <taxon>Prorocentraceae</taxon>
        <taxon>Prorocentrum</taxon>
    </lineage>
</organism>
<dbReference type="InterPro" id="IPR012337">
    <property type="entry name" value="RNaseH-like_sf"/>
</dbReference>
<dbReference type="InterPro" id="IPR002156">
    <property type="entry name" value="RNaseH_domain"/>
</dbReference>
<dbReference type="PANTHER" id="PTHR47027:SF20">
    <property type="entry name" value="REVERSE TRANSCRIPTASE-LIKE PROTEIN WITH RNA-DIRECTED DNA POLYMERASE DOMAIN"/>
    <property type="match status" value="1"/>
</dbReference>
<dbReference type="InterPro" id="IPR000477">
    <property type="entry name" value="RT_dom"/>
</dbReference>
<name>A0ABN9VXI4_9DINO</name>
<dbReference type="SUPFAM" id="SSF53098">
    <property type="entry name" value="Ribonuclease H-like"/>
    <property type="match status" value="1"/>
</dbReference>
<evidence type="ECO:0000259" key="1">
    <source>
        <dbReference type="PROSITE" id="PS50879"/>
    </source>
</evidence>
<comment type="caution">
    <text evidence="2">The sequence shown here is derived from an EMBL/GenBank/DDBJ whole genome shotgun (WGS) entry which is preliminary data.</text>
</comment>
<reference evidence="2" key="1">
    <citation type="submission" date="2023-10" db="EMBL/GenBank/DDBJ databases">
        <authorList>
            <person name="Chen Y."/>
            <person name="Shah S."/>
            <person name="Dougan E. K."/>
            <person name="Thang M."/>
            <person name="Chan C."/>
        </authorList>
    </citation>
    <scope>NUCLEOTIDE SEQUENCE [LARGE SCALE GENOMIC DNA]</scope>
</reference>
<feature type="non-terminal residue" evidence="2">
    <location>
        <position position="851"/>
    </location>
</feature>
<evidence type="ECO:0000313" key="2">
    <source>
        <dbReference type="EMBL" id="CAK0878369.1"/>
    </source>
</evidence>
<protein>
    <recommendedName>
        <fullName evidence="1">RNase H type-1 domain-containing protein</fullName>
    </recommendedName>
</protein>